<proteinExistence type="predicted"/>
<sequence>MNHKKYELASNFLRNAKNMNYSEQEIKGAIRLLYEEVSSEEKVILSLYKHLKARKGADGNEH</sequence>
<protein>
    <submittedName>
        <fullName evidence="1">Uncharacterized protein</fullName>
    </submittedName>
</protein>
<evidence type="ECO:0000313" key="1">
    <source>
        <dbReference type="EMBL" id="QPR72023.1"/>
    </source>
</evidence>
<accession>A0AB37GGZ2</accession>
<dbReference type="RefSeq" id="WP_016885863.1">
    <property type="nucleotide sequence ID" value="NZ_CP035228.1"/>
</dbReference>
<evidence type="ECO:0000313" key="2">
    <source>
        <dbReference type="Proteomes" id="UP000595038"/>
    </source>
</evidence>
<dbReference type="AlphaFoldDB" id="A0AB37GGZ2"/>
<dbReference type="EMBL" id="CP065647">
    <property type="protein sequence ID" value="QPR72023.1"/>
    <property type="molecule type" value="Genomic_DNA"/>
</dbReference>
<organism evidence="1 2">
    <name type="scientific">Bacillus licheniformis</name>
    <dbReference type="NCBI Taxonomy" id="1402"/>
    <lineage>
        <taxon>Bacteria</taxon>
        <taxon>Bacillati</taxon>
        <taxon>Bacillota</taxon>
        <taxon>Bacilli</taxon>
        <taxon>Bacillales</taxon>
        <taxon>Bacillaceae</taxon>
        <taxon>Bacillus</taxon>
    </lineage>
</organism>
<reference evidence="1 2" key="1">
    <citation type="submission" date="2020-12" db="EMBL/GenBank/DDBJ databases">
        <title>FDA dAtabase for Regulatory Grade micrObial Sequences (FDA-ARGOS): Supporting development and validation of Infectious Disease Dx tests.</title>
        <authorList>
            <person name="Nelson B."/>
            <person name="Plummer A."/>
            <person name="Tallon L."/>
            <person name="Sadzewicz L."/>
            <person name="Zhao X."/>
            <person name="Boylan J."/>
            <person name="Ott S."/>
            <person name="Bowen H."/>
            <person name="Vavikolanu K."/>
            <person name="Mehta A."/>
            <person name="Aluvathingal J."/>
            <person name="Nadendla S."/>
            <person name="Myers T."/>
            <person name="Yan Y."/>
            <person name="Sichtig H."/>
        </authorList>
    </citation>
    <scope>NUCLEOTIDE SEQUENCE [LARGE SCALE GENOMIC DNA]</scope>
    <source>
        <strain evidence="1 2">FDAARGOS_923</strain>
    </source>
</reference>
<name>A0AB37GGZ2_BACLI</name>
<dbReference type="Proteomes" id="UP000595038">
    <property type="component" value="Chromosome"/>
</dbReference>
<gene>
    <name evidence="1" type="ORF">I6G80_19720</name>
</gene>